<reference evidence="3 4" key="1">
    <citation type="journal article" date="2018" name="Cell">
        <title>The Chara Genome: Secondary Complexity and Implications for Plant Terrestrialization.</title>
        <authorList>
            <person name="Nishiyama T."/>
            <person name="Sakayama H."/>
            <person name="Vries J.D."/>
            <person name="Buschmann H."/>
            <person name="Saint-Marcoux D."/>
            <person name="Ullrich K.K."/>
            <person name="Haas F.B."/>
            <person name="Vanderstraeten L."/>
            <person name="Becker D."/>
            <person name="Lang D."/>
            <person name="Vosolsobe S."/>
            <person name="Rombauts S."/>
            <person name="Wilhelmsson P.K.I."/>
            <person name="Janitza P."/>
            <person name="Kern R."/>
            <person name="Heyl A."/>
            <person name="Rumpler F."/>
            <person name="Villalobos L.I.A.C."/>
            <person name="Clay J.M."/>
            <person name="Skokan R."/>
            <person name="Toyoda A."/>
            <person name="Suzuki Y."/>
            <person name="Kagoshima H."/>
            <person name="Schijlen E."/>
            <person name="Tajeshwar N."/>
            <person name="Catarino B."/>
            <person name="Hetherington A.J."/>
            <person name="Saltykova A."/>
            <person name="Bonnot C."/>
            <person name="Breuninger H."/>
            <person name="Symeonidi A."/>
            <person name="Radhakrishnan G.V."/>
            <person name="Van Nieuwerburgh F."/>
            <person name="Deforce D."/>
            <person name="Chang C."/>
            <person name="Karol K.G."/>
            <person name="Hedrich R."/>
            <person name="Ulvskov P."/>
            <person name="Glockner G."/>
            <person name="Delwiche C.F."/>
            <person name="Petrasek J."/>
            <person name="Van de Peer Y."/>
            <person name="Friml J."/>
            <person name="Beilby M."/>
            <person name="Dolan L."/>
            <person name="Kohara Y."/>
            <person name="Sugano S."/>
            <person name="Fujiyama A."/>
            <person name="Delaux P.-M."/>
            <person name="Quint M."/>
            <person name="TheiBen G."/>
            <person name="Hagemann M."/>
            <person name="Harholt J."/>
            <person name="Dunand C."/>
            <person name="Zachgo S."/>
            <person name="Langdale J."/>
            <person name="Maumus F."/>
            <person name="Straeten D.V.D."/>
            <person name="Gould S.B."/>
            <person name="Rensing S.A."/>
        </authorList>
    </citation>
    <scope>NUCLEOTIDE SEQUENCE [LARGE SCALE GENOMIC DNA]</scope>
    <source>
        <strain evidence="3 4">S276</strain>
    </source>
</reference>
<feature type="coiled-coil region" evidence="1">
    <location>
        <begin position="266"/>
        <end position="293"/>
    </location>
</feature>
<comment type="caution">
    <text evidence="3">The sequence shown here is derived from an EMBL/GenBank/DDBJ whole genome shotgun (WGS) entry which is preliminary data.</text>
</comment>
<sequence length="435" mass="49961">MASVIQGHGTEDIGSVIRRRNSTESGLLHEQAEEREQHKREAARVLALEEEKKRLQADEEKRAKIRKERELQEAKLGQIVRSSMKVICESALGRKVNLPGDEESEVSKLRKELDDMKTRCAGSSTSSSLESLRQEKEALQRAQDQGSGEQRLRREIEDLKAKAGGVQEEKNDDLVALQMQVAELSGFRKTLDERNVELTSLKAENAHIRNEFKDLRDEVVHLRNEGKRGSTAVTEKSPPEEPSRGKVKTSEAMYTPKDLEGLHKAYKEALVQKELALCEAEALKERMARMRASKYRQSVRKTGCRKATPRSLKTALNVVEIESDGEKEVQDDVVAMERGHTIGDVARDLEEEMHKKFRERRMKEVRAEKKAELEKMCVDEEISYIKLDQAKTDIVKIRARRDYDEWLKTKEILDDDHHHHHHHDYATSTEEINDE</sequence>
<feature type="compositionally biased region" description="Basic and acidic residues" evidence="2">
    <location>
        <begin position="30"/>
        <end position="41"/>
    </location>
</feature>
<evidence type="ECO:0000313" key="4">
    <source>
        <dbReference type="Proteomes" id="UP000265515"/>
    </source>
</evidence>
<dbReference type="Gramene" id="GBG91810">
    <property type="protein sequence ID" value="GBG91810"/>
    <property type="gene ID" value="CBR_g53699"/>
</dbReference>
<feature type="region of interest" description="Disordered" evidence="2">
    <location>
        <begin position="116"/>
        <end position="153"/>
    </location>
</feature>
<evidence type="ECO:0000256" key="2">
    <source>
        <dbReference type="SAM" id="MobiDB-lite"/>
    </source>
</evidence>
<dbReference type="Proteomes" id="UP000265515">
    <property type="component" value="Unassembled WGS sequence"/>
</dbReference>
<organism evidence="3 4">
    <name type="scientific">Chara braunii</name>
    <name type="common">Braun's stonewort</name>
    <dbReference type="NCBI Taxonomy" id="69332"/>
    <lineage>
        <taxon>Eukaryota</taxon>
        <taxon>Viridiplantae</taxon>
        <taxon>Streptophyta</taxon>
        <taxon>Charophyceae</taxon>
        <taxon>Charales</taxon>
        <taxon>Characeae</taxon>
        <taxon>Chara</taxon>
    </lineage>
</organism>
<dbReference type="AlphaFoldDB" id="A0A388MB82"/>
<proteinExistence type="predicted"/>
<gene>
    <name evidence="3" type="ORF">CBR_g53699</name>
</gene>
<keyword evidence="4" id="KW-1185">Reference proteome</keyword>
<dbReference type="EMBL" id="BFEA01000953">
    <property type="protein sequence ID" value="GBG91810.1"/>
    <property type="molecule type" value="Genomic_DNA"/>
</dbReference>
<name>A0A388MB82_CHABU</name>
<keyword evidence="1" id="KW-0175">Coiled coil</keyword>
<evidence type="ECO:0000313" key="3">
    <source>
        <dbReference type="EMBL" id="GBG91810.1"/>
    </source>
</evidence>
<protein>
    <submittedName>
        <fullName evidence="3">Uncharacterized protein</fullName>
    </submittedName>
</protein>
<feature type="region of interest" description="Disordered" evidence="2">
    <location>
        <begin position="223"/>
        <end position="249"/>
    </location>
</feature>
<accession>A0A388MB82</accession>
<evidence type="ECO:0000256" key="1">
    <source>
        <dbReference type="SAM" id="Coils"/>
    </source>
</evidence>
<feature type="region of interest" description="Disordered" evidence="2">
    <location>
        <begin position="1"/>
        <end position="41"/>
    </location>
</feature>